<evidence type="ECO:0000313" key="3">
    <source>
        <dbReference type="EMBL" id="OHT03025.1"/>
    </source>
</evidence>
<reference evidence="3" key="1">
    <citation type="submission" date="2016-10" db="EMBL/GenBank/DDBJ databases">
        <authorList>
            <person name="Benchimol M."/>
            <person name="Almeida L.G."/>
            <person name="Vasconcelos A.T."/>
            <person name="Perreira-Neves A."/>
            <person name="Rosa I.A."/>
            <person name="Tasca T."/>
            <person name="Bogo M.R."/>
            <person name="de Souza W."/>
        </authorList>
    </citation>
    <scope>NUCLEOTIDE SEQUENCE [LARGE SCALE GENOMIC DNA]</scope>
    <source>
        <strain evidence="3">K</strain>
    </source>
</reference>
<dbReference type="AlphaFoldDB" id="A0A1J4JV54"/>
<evidence type="ECO:0000256" key="2">
    <source>
        <dbReference type="SAM" id="Phobius"/>
    </source>
</evidence>
<dbReference type="RefSeq" id="XP_068356161.1">
    <property type="nucleotide sequence ID" value="XM_068506918.1"/>
</dbReference>
<dbReference type="VEuPathDB" id="TrichDB:TRFO_29681"/>
<evidence type="ECO:0000313" key="4">
    <source>
        <dbReference type="Proteomes" id="UP000179807"/>
    </source>
</evidence>
<sequence length="245" mass="28722">MQVNLQEAIAVYSYTLYIQLNEKALFSIFGKKILTFCIFQRDWPNKLIKRQLKSIIINISIVMATRRVLYTQEGRVDGRCEAAKDAQVLNKKYRKDGKLDGRCQYAKRMKQLASSSPNSAYDSEKEEYSEEENFNENENFDKNNYLLKEAKKEIKLIQNSDIQSKIEVKERLKSKTKSKSKSKLKTKENKPNRFLFKMVFCLLILYVIYFSVFGSFSDIEDYFLIIKKELVQLFTKNISNASTPN</sequence>
<feature type="transmembrane region" description="Helical" evidence="2">
    <location>
        <begin position="194"/>
        <end position="214"/>
    </location>
</feature>
<name>A0A1J4JV54_9EUKA</name>
<dbReference type="EMBL" id="MLAK01000843">
    <property type="protein sequence ID" value="OHT03025.1"/>
    <property type="molecule type" value="Genomic_DNA"/>
</dbReference>
<evidence type="ECO:0000256" key="1">
    <source>
        <dbReference type="SAM" id="MobiDB-lite"/>
    </source>
</evidence>
<keyword evidence="2" id="KW-1133">Transmembrane helix</keyword>
<feature type="region of interest" description="Disordered" evidence="1">
    <location>
        <begin position="114"/>
        <end position="134"/>
    </location>
</feature>
<organism evidence="3 4">
    <name type="scientific">Tritrichomonas foetus</name>
    <dbReference type="NCBI Taxonomy" id="1144522"/>
    <lineage>
        <taxon>Eukaryota</taxon>
        <taxon>Metamonada</taxon>
        <taxon>Parabasalia</taxon>
        <taxon>Tritrichomonadida</taxon>
        <taxon>Tritrichomonadidae</taxon>
        <taxon>Tritrichomonas</taxon>
    </lineage>
</organism>
<gene>
    <name evidence="3" type="ORF">TRFO_29681</name>
</gene>
<keyword evidence="4" id="KW-1185">Reference proteome</keyword>
<feature type="compositionally biased region" description="Acidic residues" evidence="1">
    <location>
        <begin position="124"/>
        <end position="134"/>
    </location>
</feature>
<proteinExistence type="predicted"/>
<dbReference type="Proteomes" id="UP000179807">
    <property type="component" value="Unassembled WGS sequence"/>
</dbReference>
<keyword evidence="2" id="KW-0812">Transmembrane</keyword>
<keyword evidence="2" id="KW-0472">Membrane</keyword>
<dbReference type="GeneID" id="94841622"/>
<comment type="caution">
    <text evidence="3">The sequence shown here is derived from an EMBL/GenBank/DDBJ whole genome shotgun (WGS) entry which is preliminary data.</text>
</comment>
<accession>A0A1J4JV54</accession>
<protein>
    <submittedName>
        <fullName evidence="3">Uncharacterized protein</fullName>
    </submittedName>
</protein>